<proteinExistence type="predicted"/>
<evidence type="ECO:0000256" key="1">
    <source>
        <dbReference type="SAM" id="MobiDB-lite"/>
    </source>
</evidence>
<dbReference type="EMBL" id="KQ965751">
    <property type="protein sequence ID" value="KXS16734.1"/>
    <property type="molecule type" value="Genomic_DNA"/>
</dbReference>
<accession>A0A139AJL2</accession>
<protein>
    <submittedName>
        <fullName evidence="2">Uncharacterized protein</fullName>
    </submittedName>
</protein>
<sequence length="562" mass="61711">MPFLRVLFTGGSHLIIIRDEAFPKTLEDLADFVQTRVPELAGLPPHTVAWTFVDGLRRIHLDSDRAVAEMWGDATDGYWMVEAALISNTSSRSLGARQAGTSTTNISPALSPVTLRGPDSARPLSPANTLVSPREGRMEIPAVYPRTAEGAVLSPSDSAAAGPIRQRRSSDQKRFSSTRNWLSFRSWGDPDVTEHIGKSDFSPYVPQNDGQGSDRRGSDRRGSTSASERRGSNSGAPVPLAGGAPLATNGFLGVGRVQPPRSVSESAISNLGVTSDSDTDASYHQHGAIITRGAHRSLSPSASVDNFGRRLSSSFALASRAKSPNEGTTLVQRHSRTRTSSMDMRPLAGLSRTNTLRRDAVTFTSSDIGINLQVSNLDYMFPLRWKSELTSSWKDIMGSVANVEWSEQRGWSYRQSEVDTNAFSIRYTPFRRDDGISRTLCNVEITFLYNSKCLFTAAKKNLSQKIDALRVVAFYNDFVAPLQIPDSPSSRALIWRRKSERKHIATPIITEWAAIESPDAFGTADLHVLYIVRAGQEALSDLCKRSAEDWILRVLNLAVIRK</sequence>
<feature type="region of interest" description="Disordered" evidence="1">
    <location>
        <begin position="197"/>
        <end position="243"/>
    </location>
</feature>
<feature type="region of interest" description="Disordered" evidence="1">
    <location>
        <begin position="95"/>
        <end position="133"/>
    </location>
</feature>
<name>A0A139AJL2_GONPJ</name>
<evidence type="ECO:0000313" key="3">
    <source>
        <dbReference type="Proteomes" id="UP000070544"/>
    </source>
</evidence>
<dbReference type="Proteomes" id="UP000070544">
    <property type="component" value="Unassembled WGS sequence"/>
</dbReference>
<keyword evidence="3" id="KW-1185">Reference proteome</keyword>
<reference evidence="2 3" key="1">
    <citation type="journal article" date="2015" name="Genome Biol. Evol.">
        <title>Phylogenomic analyses indicate that early fungi evolved digesting cell walls of algal ancestors of land plants.</title>
        <authorList>
            <person name="Chang Y."/>
            <person name="Wang S."/>
            <person name="Sekimoto S."/>
            <person name="Aerts A.L."/>
            <person name="Choi C."/>
            <person name="Clum A."/>
            <person name="LaButti K.M."/>
            <person name="Lindquist E.A."/>
            <person name="Yee Ngan C."/>
            <person name="Ohm R.A."/>
            <person name="Salamov A.A."/>
            <person name="Grigoriev I.V."/>
            <person name="Spatafora J.W."/>
            <person name="Berbee M.L."/>
        </authorList>
    </citation>
    <scope>NUCLEOTIDE SEQUENCE [LARGE SCALE GENOMIC DNA]</scope>
    <source>
        <strain evidence="2 3">JEL478</strain>
    </source>
</reference>
<feature type="region of interest" description="Disordered" evidence="1">
    <location>
        <begin position="151"/>
        <end position="175"/>
    </location>
</feature>
<feature type="compositionally biased region" description="Polar residues" evidence="1">
    <location>
        <begin position="325"/>
        <end position="340"/>
    </location>
</feature>
<feature type="compositionally biased region" description="Polar residues" evidence="1">
    <location>
        <begin position="95"/>
        <end position="108"/>
    </location>
</feature>
<gene>
    <name evidence="2" type="ORF">M427DRAFT_154360</name>
</gene>
<feature type="compositionally biased region" description="Basic and acidic residues" evidence="1">
    <location>
        <begin position="212"/>
        <end position="231"/>
    </location>
</feature>
<organism evidence="2 3">
    <name type="scientific">Gonapodya prolifera (strain JEL478)</name>
    <name type="common">Monoblepharis prolifera</name>
    <dbReference type="NCBI Taxonomy" id="1344416"/>
    <lineage>
        <taxon>Eukaryota</taxon>
        <taxon>Fungi</taxon>
        <taxon>Fungi incertae sedis</taxon>
        <taxon>Chytridiomycota</taxon>
        <taxon>Chytridiomycota incertae sedis</taxon>
        <taxon>Monoblepharidomycetes</taxon>
        <taxon>Monoblepharidales</taxon>
        <taxon>Gonapodyaceae</taxon>
        <taxon>Gonapodya</taxon>
    </lineage>
</organism>
<dbReference type="AlphaFoldDB" id="A0A139AJL2"/>
<feature type="region of interest" description="Disordered" evidence="1">
    <location>
        <begin position="318"/>
        <end position="340"/>
    </location>
</feature>
<evidence type="ECO:0000313" key="2">
    <source>
        <dbReference type="EMBL" id="KXS16734.1"/>
    </source>
</evidence>